<organism evidence="7 8">
    <name type="scientific">Oligella ureolytica</name>
    <dbReference type="NCBI Taxonomy" id="90244"/>
    <lineage>
        <taxon>Bacteria</taxon>
        <taxon>Pseudomonadati</taxon>
        <taxon>Pseudomonadota</taxon>
        <taxon>Betaproteobacteria</taxon>
        <taxon>Burkholderiales</taxon>
        <taxon>Alcaligenaceae</taxon>
        <taxon>Oligella</taxon>
    </lineage>
</organism>
<dbReference type="EMBL" id="UGSB01000001">
    <property type="protein sequence ID" value="SUA53376.1"/>
    <property type="molecule type" value="Genomic_DNA"/>
</dbReference>
<feature type="domain" description="VENN motif-containing" evidence="6">
    <location>
        <begin position="308"/>
        <end position="354"/>
    </location>
</feature>
<feature type="compositionally biased region" description="Polar residues" evidence="5">
    <location>
        <begin position="67"/>
        <end position="83"/>
    </location>
</feature>
<keyword evidence="3" id="KW-1266">Target cell cytoplasm</keyword>
<sequence length="593" mass="62211">MAEHTELIGGLITSTAAAEAAGNNRFSTGTLSASDVTNHAEFKGSSVGLGASGGVNSSGSGDGLFDQRQSTSDKNGLASTEASGSVGFGQVSDSQGSTTYSGINTKNLLITDAAKQTLLTGLSAEAMADRVLTATTTENAEALSGALENRFDAVALQKELDTQREVSQAFSQNVQSAKAELNRAADRLTADYEAGRISQAEYDAKRQQLDNGALLLSTIAAGLSAPTNSTLGIATATLSPSVAKEIGQYFKSSDREGSTEHLIAHGLLAAAVAATGGNNALSAAGAAMSAEAAAPALAHYLYGKEATELNADEKATISSITGLVGAGVGGINGVDANLAQGAQSAGTAVDNNYLTVKQINDWVEEINSCETKANCNPIIEKYEQLSISQQEQLISDCANNPEQCAQDHGFIITDSLLVKQALENALSQDIPIKMAYDLMALYIVQRDAEGVILSENFALELQERYGLSLENALLAGYAMNSVGRAVKAKSREPYQANEGAVGNMKEFFSQSGFGKQLEANSTKTSKIVQGQSVYRADDNMGNNIKKGNLYYLDGQHKNHIEVFDSRGGFQYVLNMDGSVNVDKTNKAKGRKLK</sequence>
<dbReference type="STRING" id="1122619.GCA_000373745_02193"/>
<accession>A0A378XGN0</accession>
<dbReference type="AlphaFoldDB" id="A0A378XGN0"/>
<protein>
    <submittedName>
        <fullName evidence="7">Possible hemagglutinin (DUF638)</fullName>
    </submittedName>
</protein>
<evidence type="ECO:0000256" key="2">
    <source>
        <dbReference type="ARBA" id="ARBA00022656"/>
    </source>
</evidence>
<evidence type="ECO:0000256" key="3">
    <source>
        <dbReference type="ARBA" id="ARBA00022913"/>
    </source>
</evidence>
<evidence type="ECO:0000256" key="5">
    <source>
        <dbReference type="SAM" id="MobiDB-lite"/>
    </source>
</evidence>
<comment type="subcellular location">
    <subcellularLocation>
        <location evidence="1">Target cell</location>
        <location evidence="1">Target cell cytoplasm</location>
    </subcellularLocation>
</comment>
<gene>
    <name evidence="7" type="ORF">NCTC11997_01133</name>
</gene>
<dbReference type="InterPro" id="IPR006914">
    <property type="entry name" value="VENN_dom"/>
</dbReference>
<evidence type="ECO:0000313" key="7">
    <source>
        <dbReference type="EMBL" id="SUA53376.1"/>
    </source>
</evidence>
<dbReference type="Proteomes" id="UP000254603">
    <property type="component" value="Unassembled WGS sequence"/>
</dbReference>
<reference evidence="7 8" key="1">
    <citation type="submission" date="2018-06" db="EMBL/GenBank/DDBJ databases">
        <authorList>
            <consortium name="Pathogen Informatics"/>
            <person name="Doyle S."/>
        </authorList>
    </citation>
    <scope>NUCLEOTIDE SEQUENCE [LARGE SCALE GENOMIC DNA]</scope>
    <source>
        <strain evidence="7 8">NCTC11997</strain>
    </source>
</reference>
<dbReference type="RefSeq" id="WP_232244276.1">
    <property type="nucleotide sequence ID" value="NZ_CP065725.1"/>
</dbReference>
<proteinExistence type="predicted"/>
<evidence type="ECO:0000256" key="1">
    <source>
        <dbReference type="ARBA" id="ARBA00004219"/>
    </source>
</evidence>
<dbReference type="GO" id="GO:0090729">
    <property type="term" value="F:toxin activity"/>
    <property type="evidence" value="ECO:0007669"/>
    <property type="project" value="UniProtKB-KW"/>
</dbReference>
<evidence type="ECO:0000313" key="8">
    <source>
        <dbReference type="Proteomes" id="UP000254603"/>
    </source>
</evidence>
<evidence type="ECO:0000259" key="6">
    <source>
        <dbReference type="Pfam" id="PF04829"/>
    </source>
</evidence>
<evidence type="ECO:0000256" key="4">
    <source>
        <dbReference type="ARBA" id="ARBA00023026"/>
    </source>
</evidence>
<keyword evidence="4" id="KW-0843">Virulence</keyword>
<dbReference type="Pfam" id="PF04829">
    <property type="entry name" value="PT-VENN"/>
    <property type="match status" value="1"/>
</dbReference>
<feature type="region of interest" description="Disordered" evidence="5">
    <location>
        <begin position="58"/>
        <end position="94"/>
    </location>
</feature>
<name>A0A378XGN0_9BURK</name>
<keyword evidence="2" id="KW-0800">Toxin</keyword>